<dbReference type="OMA" id="EAFHQTE"/>
<dbReference type="KEGG" id="nfu:107393079"/>
<accession>A0A9D2XIB9</accession>
<feature type="transmembrane region" description="Helical" evidence="2">
    <location>
        <begin position="14"/>
        <end position="35"/>
    </location>
</feature>
<proteinExistence type="predicted"/>
<keyword evidence="2" id="KW-0812">Transmembrane</keyword>
<keyword evidence="2" id="KW-1133">Transmembrane helix</keyword>
<dbReference type="AlphaFoldDB" id="A0A9D2XIB9"/>
<dbReference type="EMBL" id="JAAVVJ010000017">
    <property type="protein sequence ID" value="KAF7202889.1"/>
    <property type="molecule type" value="Genomic_DNA"/>
</dbReference>
<evidence type="ECO:0000313" key="4">
    <source>
        <dbReference type="Proteomes" id="UP000822369"/>
    </source>
</evidence>
<feature type="region of interest" description="Disordered" evidence="1">
    <location>
        <begin position="193"/>
        <end position="217"/>
    </location>
</feature>
<reference evidence="3" key="1">
    <citation type="submission" date="2020-03" db="EMBL/GenBank/DDBJ databases">
        <title>Intra-Species Differences in Population Size shape Life History and Genome Evolution.</title>
        <authorList>
            <person name="Willemsen D."/>
            <person name="Cui R."/>
            <person name="Valenzano D.R."/>
        </authorList>
    </citation>
    <scope>NUCLEOTIDE SEQUENCE</scope>
    <source>
        <strain evidence="3">GRZ</strain>
        <tissue evidence="3">Whole</tissue>
    </source>
</reference>
<comment type="caution">
    <text evidence="3">The sequence shown here is derived from an EMBL/GenBank/DDBJ whole genome shotgun (WGS) entry which is preliminary data.</text>
</comment>
<sequence>MAADPKGSSKVKNVVMCLLAIWFVASLIVIVVWATSPDLKGSAQCRSDLRNAEEQLEGAKVVHNKDRVALEELVREAREGQERLRGEILLLLGRINSTNASLEECRQENVVLSWNVTALQEGVEQLQQKEANLTAVLGLREDEIEVQQHNLTQAAHHTESCFSLKAAAESQMLAAQSQMKACESREQYLQKQLQKGKAAGSEAPQQKQQVDATPPNAATPLTGVPALTLLVWAVLHLIT</sequence>
<dbReference type="Proteomes" id="UP000822369">
    <property type="component" value="Chromosome 17"/>
</dbReference>
<dbReference type="SMR" id="A0A9D2XIB9"/>
<name>A0A9D2XIB9_NOTFU</name>
<keyword evidence="2" id="KW-0472">Membrane</keyword>
<evidence type="ECO:0000256" key="2">
    <source>
        <dbReference type="SAM" id="Phobius"/>
    </source>
</evidence>
<evidence type="ECO:0000256" key="1">
    <source>
        <dbReference type="SAM" id="MobiDB-lite"/>
    </source>
</evidence>
<protein>
    <submittedName>
        <fullName evidence="3">LOC107393079-like protein</fullName>
    </submittedName>
</protein>
<organism evidence="3 4">
    <name type="scientific">Nothobranchius furzeri</name>
    <name type="common">Turquoise killifish</name>
    <dbReference type="NCBI Taxonomy" id="105023"/>
    <lineage>
        <taxon>Eukaryota</taxon>
        <taxon>Metazoa</taxon>
        <taxon>Chordata</taxon>
        <taxon>Craniata</taxon>
        <taxon>Vertebrata</taxon>
        <taxon>Euteleostomi</taxon>
        <taxon>Actinopterygii</taxon>
        <taxon>Neopterygii</taxon>
        <taxon>Teleostei</taxon>
        <taxon>Neoteleostei</taxon>
        <taxon>Acanthomorphata</taxon>
        <taxon>Ovalentaria</taxon>
        <taxon>Atherinomorphae</taxon>
        <taxon>Cyprinodontiformes</taxon>
        <taxon>Nothobranchiidae</taxon>
        <taxon>Nothobranchius</taxon>
    </lineage>
</organism>
<evidence type="ECO:0000313" key="3">
    <source>
        <dbReference type="EMBL" id="KAF7202889.1"/>
    </source>
</evidence>
<gene>
    <name evidence="3" type="ORF">G4P62_016084</name>
</gene>